<dbReference type="Proteomes" id="UP001596395">
    <property type="component" value="Unassembled WGS sequence"/>
</dbReference>
<comment type="caution">
    <text evidence="2">The sequence shown here is derived from an EMBL/GenBank/DDBJ whole genome shotgun (WGS) entry which is preliminary data.</text>
</comment>
<keyword evidence="3" id="KW-1185">Reference proteome</keyword>
<proteinExistence type="predicted"/>
<organism evidence="2 3">
    <name type="scientific">Halorubellus litoreus</name>
    <dbReference type="NCBI Taxonomy" id="755308"/>
    <lineage>
        <taxon>Archaea</taxon>
        <taxon>Methanobacteriati</taxon>
        <taxon>Methanobacteriota</taxon>
        <taxon>Stenosarchaea group</taxon>
        <taxon>Halobacteria</taxon>
        <taxon>Halobacteriales</taxon>
        <taxon>Halorubellaceae</taxon>
        <taxon>Halorubellus</taxon>
    </lineage>
</organism>
<reference evidence="2 3" key="1">
    <citation type="journal article" date="2019" name="Int. J. Syst. Evol. Microbiol.">
        <title>The Global Catalogue of Microorganisms (GCM) 10K type strain sequencing project: providing services to taxonomists for standard genome sequencing and annotation.</title>
        <authorList>
            <consortium name="The Broad Institute Genomics Platform"/>
            <consortium name="The Broad Institute Genome Sequencing Center for Infectious Disease"/>
            <person name="Wu L."/>
            <person name="Ma J."/>
        </authorList>
    </citation>
    <scope>NUCLEOTIDE SEQUENCE [LARGE SCALE GENOMIC DNA]</scope>
    <source>
        <strain evidence="2 3">GX26</strain>
    </source>
</reference>
<name>A0ABD5VN18_9EURY</name>
<evidence type="ECO:0000313" key="2">
    <source>
        <dbReference type="EMBL" id="MFC6954879.1"/>
    </source>
</evidence>
<feature type="domain" description="DUF8030" evidence="1">
    <location>
        <begin position="17"/>
        <end position="91"/>
    </location>
</feature>
<sequence length="132" mass="14392">MHELPFGVSGERVLSLVEHLLVDLEYEPVGVAYRRGTVGGVERIEYVAVPGSSGEVFERHRYVPRHGWVSETVSRATVREDLVTVCHRDEDAVLVVRNRESLESIRGGFALRAWQPGGGDHDGDGSAGVAGV</sequence>
<gene>
    <name evidence="2" type="ORF">ACFQGB_18585</name>
</gene>
<dbReference type="InterPro" id="IPR058343">
    <property type="entry name" value="DUF8030"/>
</dbReference>
<dbReference type="AlphaFoldDB" id="A0ABD5VN18"/>
<evidence type="ECO:0000259" key="1">
    <source>
        <dbReference type="Pfam" id="PF26073"/>
    </source>
</evidence>
<accession>A0ABD5VN18</accession>
<protein>
    <recommendedName>
        <fullName evidence="1">DUF8030 domain-containing protein</fullName>
    </recommendedName>
</protein>
<dbReference type="EMBL" id="JBHSXN010000004">
    <property type="protein sequence ID" value="MFC6954879.1"/>
    <property type="molecule type" value="Genomic_DNA"/>
</dbReference>
<evidence type="ECO:0000313" key="3">
    <source>
        <dbReference type="Proteomes" id="UP001596395"/>
    </source>
</evidence>
<dbReference type="Pfam" id="PF26073">
    <property type="entry name" value="DUF8030"/>
    <property type="match status" value="1"/>
</dbReference>
<dbReference type="RefSeq" id="WP_336351821.1">
    <property type="nucleotide sequence ID" value="NZ_JAZAQL010000004.1"/>
</dbReference>